<keyword evidence="2" id="KW-1185">Reference proteome</keyword>
<reference evidence="1 2" key="1">
    <citation type="journal article" date="2015" name="Proc. Natl. Acad. Sci. U.S.A.">
        <title>The resurrection genome of Boea hygrometrica: A blueprint for survival of dehydration.</title>
        <authorList>
            <person name="Xiao L."/>
            <person name="Yang G."/>
            <person name="Zhang L."/>
            <person name="Yang X."/>
            <person name="Zhao S."/>
            <person name="Ji Z."/>
            <person name="Zhou Q."/>
            <person name="Hu M."/>
            <person name="Wang Y."/>
            <person name="Chen M."/>
            <person name="Xu Y."/>
            <person name="Jin H."/>
            <person name="Xiao X."/>
            <person name="Hu G."/>
            <person name="Bao F."/>
            <person name="Hu Y."/>
            <person name="Wan P."/>
            <person name="Li L."/>
            <person name="Deng X."/>
            <person name="Kuang T."/>
            <person name="Xiang C."/>
            <person name="Zhu J.K."/>
            <person name="Oliver M.J."/>
            <person name="He Y."/>
        </authorList>
    </citation>
    <scope>NUCLEOTIDE SEQUENCE [LARGE SCALE GENOMIC DNA]</scope>
    <source>
        <strain evidence="2">cv. XS01</strain>
    </source>
</reference>
<gene>
    <name evidence="1" type="ORF">F511_24995</name>
</gene>
<name>A0A2Z7CWY0_9LAMI</name>
<organism evidence="1 2">
    <name type="scientific">Dorcoceras hygrometricum</name>
    <dbReference type="NCBI Taxonomy" id="472368"/>
    <lineage>
        <taxon>Eukaryota</taxon>
        <taxon>Viridiplantae</taxon>
        <taxon>Streptophyta</taxon>
        <taxon>Embryophyta</taxon>
        <taxon>Tracheophyta</taxon>
        <taxon>Spermatophyta</taxon>
        <taxon>Magnoliopsida</taxon>
        <taxon>eudicotyledons</taxon>
        <taxon>Gunneridae</taxon>
        <taxon>Pentapetalae</taxon>
        <taxon>asterids</taxon>
        <taxon>lamiids</taxon>
        <taxon>Lamiales</taxon>
        <taxon>Gesneriaceae</taxon>
        <taxon>Didymocarpoideae</taxon>
        <taxon>Trichosporeae</taxon>
        <taxon>Loxocarpinae</taxon>
        <taxon>Dorcoceras</taxon>
    </lineage>
</organism>
<proteinExistence type="predicted"/>
<dbReference type="AlphaFoldDB" id="A0A2Z7CWY0"/>
<dbReference type="EMBL" id="KQ991591">
    <property type="protein sequence ID" value="KZV51622.1"/>
    <property type="molecule type" value="Genomic_DNA"/>
</dbReference>
<protein>
    <submittedName>
        <fullName evidence="1">Uncharacterized protein</fullName>
    </submittedName>
</protein>
<evidence type="ECO:0000313" key="1">
    <source>
        <dbReference type="EMBL" id="KZV51622.1"/>
    </source>
</evidence>
<feature type="non-terminal residue" evidence="1">
    <location>
        <position position="1"/>
    </location>
</feature>
<sequence>FVEFTSTIQPGFQNISRHTLKKYCFEMFHEYKEALILHLSIISCRESLTTDIKSQFYLVATCHCIDET</sequence>
<dbReference type="OrthoDB" id="1729597at2759"/>
<dbReference type="Proteomes" id="UP000250235">
    <property type="component" value="Unassembled WGS sequence"/>
</dbReference>
<evidence type="ECO:0000313" key="2">
    <source>
        <dbReference type="Proteomes" id="UP000250235"/>
    </source>
</evidence>
<accession>A0A2Z7CWY0</accession>